<reference evidence="3" key="1">
    <citation type="submission" date="2023-07" db="EMBL/GenBank/DDBJ databases">
        <title>Sorghum-associated microbial communities from plants grown in Nebraska, USA.</title>
        <authorList>
            <person name="Schachtman D."/>
        </authorList>
    </citation>
    <scope>NUCLEOTIDE SEQUENCE</scope>
    <source>
        <strain evidence="3">BE330</strain>
    </source>
</reference>
<evidence type="ECO:0000256" key="1">
    <source>
        <dbReference type="SAM" id="Coils"/>
    </source>
</evidence>
<dbReference type="RefSeq" id="WP_188842933.1">
    <property type="nucleotide sequence ID" value="NZ_BMHJ01000005.1"/>
</dbReference>
<name>A0AAE3XCK2_9DEIO</name>
<gene>
    <name evidence="3" type="ORF">J2Y00_000830</name>
</gene>
<evidence type="ECO:0008006" key="5">
    <source>
        <dbReference type="Google" id="ProtNLM"/>
    </source>
</evidence>
<evidence type="ECO:0000256" key="2">
    <source>
        <dbReference type="SAM" id="MobiDB-lite"/>
    </source>
</evidence>
<proteinExistence type="predicted"/>
<dbReference type="EMBL" id="JAVDQK010000002">
    <property type="protein sequence ID" value="MDR6217273.1"/>
    <property type="molecule type" value="Genomic_DNA"/>
</dbReference>
<dbReference type="Proteomes" id="UP001185331">
    <property type="component" value="Unassembled WGS sequence"/>
</dbReference>
<accession>A0AAE3XCK2</accession>
<evidence type="ECO:0000313" key="3">
    <source>
        <dbReference type="EMBL" id="MDR6217273.1"/>
    </source>
</evidence>
<dbReference type="AlphaFoldDB" id="A0AAE3XCK2"/>
<evidence type="ECO:0000313" key="4">
    <source>
        <dbReference type="Proteomes" id="UP001185331"/>
    </source>
</evidence>
<sequence length="389" mass="39996">MNTNTDATGGVSKRSLVLLGALAGLMTNRDTRRALVDGTRTAWTGTQHTLSDSVKPALLSAAAQAAQIAQETARSGAHTVASTASSLKDEAAPRASALLDSVLHAASGLAGQAQEVAARAATVGGEGARTLGHEAGRLASDASVTVQTQAQRGLKRAEQATRPARRAAALTLSDASGAATELLANVQDTVSSTLHEAVDGAEARRRRVERTLRQARRDAERDLQRGKKTLSASQLDRAVSRKLAPLEKQLGRELKVIEKQVRRARKDDRSGGGGGATATLVLLGTGAVVLARVPAARQAILSAVEKVSPEAAQSLHQAGRNARNLIGTMWLERIEEPQATPAPGAAKATQAATTGATWGGAVAPDAPAAAKTAAQDGAPKPEGQTKPAN</sequence>
<protein>
    <recommendedName>
        <fullName evidence="5">Alginate biosynthesis protein AlgP</fullName>
    </recommendedName>
</protein>
<organism evidence="3 4">
    <name type="scientific">Deinococcus soli</name>
    <name type="common">ex Cha et al. 2016</name>
    <dbReference type="NCBI Taxonomy" id="1309411"/>
    <lineage>
        <taxon>Bacteria</taxon>
        <taxon>Thermotogati</taxon>
        <taxon>Deinococcota</taxon>
        <taxon>Deinococci</taxon>
        <taxon>Deinococcales</taxon>
        <taxon>Deinococcaceae</taxon>
        <taxon>Deinococcus</taxon>
    </lineage>
</organism>
<keyword evidence="1" id="KW-0175">Coiled coil</keyword>
<feature type="region of interest" description="Disordered" evidence="2">
    <location>
        <begin position="339"/>
        <end position="389"/>
    </location>
</feature>
<comment type="caution">
    <text evidence="3">The sequence shown here is derived from an EMBL/GenBank/DDBJ whole genome shotgun (WGS) entry which is preliminary data.</text>
</comment>
<feature type="coiled-coil region" evidence="1">
    <location>
        <begin position="198"/>
        <end position="267"/>
    </location>
</feature>
<feature type="compositionally biased region" description="Low complexity" evidence="2">
    <location>
        <begin position="339"/>
        <end position="378"/>
    </location>
</feature>